<name>A0ABR1G2R7_AURAN</name>
<evidence type="ECO:0000313" key="2">
    <source>
        <dbReference type="Proteomes" id="UP001363151"/>
    </source>
</evidence>
<accession>A0ABR1G2R7</accession>
<organism evidence="1 2">
    <name type="scientific">Aureococcus anophagefferens</name>
    <name type="common">Harmful bloom alga</name>
    <dbReference type="NCBI Taxonomy" id="44056"/>
    <lineage>
        <taxon>Eukaryota</taxon>
        <taxon>Sar</taxon>
        <taxon>Stramenopiles</taxon>
        <taxon>Ochrophyta</taxon>
        <taxon>Pelagophyceae</taxon>
        <taxon>Pelagomonadales</taxon>
        <taxon>Pelagomonadaceae</taxon>
        <taxon>Aureococcus</taxon>
    </lineage>
</organism>
<gene>
    <name evidence="1" type="ORF">SO694_00017225</name>
</gene>
<reference evidence="1 2" key="1">
    <citation type="submission" date="2024-03" db="EMBL/GenBank/DDBJ databases">
        <title>Aureococcus anophagefferens CCMP1851 and Kratosvirus quantuckense: Draft genome of a second virus-susceptible host strain in the model system.</title>
        <authorList>
            <person name="Chase E."/>
            <person name="Truchon A.R."/>
            <person name="Schepens W."/>
            <person name="Wilhelm S.W."/>
        </authorList>
    </citation>
    <scope>NUCLEOTIDE SEQUENCE [LARGE SCALE GENOMIC DNA]</scope>
    <source>
        <strain evidence="1 2">CCMP1851</strain>
    </source>
</reference>
<comment type="caution">
    <text evidence="1">The sequence shown here is derived from an EMBL/GenBank/DDBJ whole genome shotgun (WGS) entry which is preliminary data.</text>
</comment>
<dbReference type="EMBL" id="JBBJCI010000142">
    <property type="protein sequence ID" value="KAK7242497.1"/>
    <property type="molecule type" value="Genomic_DNA"/>
</dbReference>
<dbReference type="KEGG" id="aaf:AURANDRAFT_64624"/>
<evidence type="ECO:0000313" key="1">
    <source>
        <dbReference type="EMBL" id="KAK7242497.1"/>
    </source>
</evidence>
<dbReference type="Proteomes" id="UP001363151">
    <property type="component" value="Unassembled WGS sequence"/>
</dbReference>
<keyword evidence="2" id="KW-1185">Reference proteome</keyword>
<proteinExistence type="predicted"/>
<sequence>MVKFLDKLSDLAKAALGQKSGASYDARVVAESQKRYESLLRDVERIFPGVSTIVLATIGGDVLARHPRPPSASKAAVDDSEFEDIPAELRALDDEMTAGDLEFDEFLVGVTAAYRVSRIYVAEALTPDRPKRPKAATVPRSPLFRAVGARVSFWVYGVDDGHVLAFHADAACHAIDSTDADARVAAVVDNIRVAMRGAATARRPVPRRKIKERPWTPGAKRAAAWGRDSSAYESAFPTSSKPPPRNHPSDYAKPPAPAEPPKRPSSEPPKPPPSKPPT</sequence>
<protein>
    <submittedName>
        <fullName evidence="1">Uncharacterized protein</fullName>
    </submittedName>
</protein>